<dbReference type="AlphaFoldDB" id="A0A1G7DWI1"/>
<reference evidence="2" key="1">
    <citation type="submission" date="2016-10" db="EMBL/GenBank/DDBJ databases">
        <authorList>
            <person name="Varghese N."/>
            <person name="Submissions S."/>
        </authorList>
    </citation>
    <scope>NUCLEOTIDE SEQUENCE [LARGE SCALE GENOMIC DNA]</scope>
    <source>
        <strain evidence="2">DSM 8987</strain>
    </source>
</reference>
<name>A0A1G7DWI1_9BACT</name>
<evidence type="ECO:0008006" key="3">
    <source>
        <dbReference type="Google" id="ProtNLM"/>
    </source>
</evidence>
<evidence type="ECO:0000313" key="1">
    <source>
        <dbReference type="EMBL" id="SDE55791.1"/>
    </source>
</evidence>
<dbReference type="Pfam" id="PF14103">
    <property type="entry name" value="DUF4276"/>
    <property type="match status" value="1"/>
</dbReference>
<dbReference type="STRING" id="57664.SAMN05661003_11610"/>
<dbReference type="Proteomes" id="UP000243205">
    <property type="component" value="Unassembled WGS sequence"/>
</dbReference>
<dbReference type="RefSeq" id="WP_092079839.1">
    <property type="nucleotide sequence ID" value="NZ_FNAQ01000016.1"/>
</dbReference>
<organism evidence="1 2">
    <name type="scientific">Desulfuromonas thiophila</name>
    <dbReference type="NCBI Taxonomy" id="57664"/>
    <lineage>
        <taxon>Bacteria</taxon>
        <taxon>Pseudomonadati</taxon>
        <taxon>Thermodesulfobacteriota</taxon>
        <taxon>Desulfuromonadia</taxon>
        <taxon>Desulfuromonadales</taxon>
        <taxon>Desulfuromonadaceae</taxon>
        <taxon>Desulfuromonas</taxon>
    </lineage>
</organism>
<dbReference type="InterPro" id="IPR025455">
    <property type="entry name" value="DUF4276"/>
</dbReference>
<evidence type="ECO:0000313" key="2">
    <source>
        <dbReference type="Proteomes" id="UP000243205"/>
    </source>
</evidence>
<gene>
    <name evidence="1" type="ORF">SAMN05661003_11610</name>
</gene>
<proteinExistence type="predicted"/>
<keyword evidence="2" id="KW-1185">Reference proteome</keyword>
<protein>
    <recommendedName>
        <fullName evidence="3">DUF4276 family protein</fullName>
    </recommendedName>
</protein>
<dbReference type="EMBL" id="FNAQ01000016">
    <property type="protein sequence ID" value="SDE55791.1"/>
    <property type="molecule type" value="Genomic_DNA"/>
</dbReference>
<sequence>MSNFIEVIAIVEGKTEEIFINSLLQPYLAQKMVFMTPTQVSKPGQKGGDVKFERVKKDLEIHLKQRADTYVTTLVDFYGVREWPGIDLVPANASPAQIAEIVNGATQAAVVELFAAQRADRRFIPHMAIHEFEALLFSDSASLATELDIAEEKVTAVLNECGEPEAINNSPVTAPSKRLDGWSRNGEFPKTTTGIAVARSIGIQRMREQCPLFDAWLQRFEAIVGGQA</sequence>
<accession>A0A1G7DWI1</accession>
<dbReference type="OrthoDB" id="9801478at2"/>